<evidence type="ECO:0008006" key="5">
    <source>
        <dbReference type="Google" id="ProtNLM"/>
    </source>
</evidence>
<sequence>MPEIKALVFDAFGTTVDWRSSMVQHLEAFGKKTSLPPDTDWTKFAQEWRTGYMVNTKSISQGGPGPLNTDKLHRQLLEDLLMKPEWKHIADAWDESIRDEITFAWHYLKAWPDVVQTLRKLKEKYIITTLSNGNMRLLIDMAKHADLPWDAVLSAEMFGAFKPAPQPYQSTLQHLSVAPSQCVMVAAHLFDLKGAAAHGMRTVYVNRPDEDPPVDTGKERVVVKVGAEWNAKGANKSVGGGEEFAVDAIVDSFEDLVEVLEIMK</sequence>
<dbReference type="InterPro" id="IPR006328">
    <property type="entry name" value="2-HAD"/>
</dbReference>
<dbReference type="Pfam" id="PF00702">
    <property type="entry name" value="Hydrolase"/>
    <property type="match status" value="1"/>
</dbReference>
<dbReference type="NCBIfam" id="TIGR01493">
    <property type="entry name" value="HAD-SF-IA-v2"/>
    <property type="match status" value="1"/>
</dbReference>
<protein>
    <recommendedName>
        <fullName evidence="5">Haloacid dehalogenase</fullName>
    </recommendedName>
</protein>
<dbReference type="SFLD" id="SFLDS00003">
    <property type="entry name" value="Haloacid_Dehalogenase"/>
    <property type="match status" value="1"/>
</dbReference>
<dbReference type="GO" id="GO:0016791">
    <property type="term" value="F:phosphatase activity"/>
    <property type="evidence" value="ECO:0007669"/>
    <property type="project" value="UniProtKB-ARBA"/>
</dbReference>
<dbReference type="PANTHER" id="PTHR43316">
    <property type="entry name" value="HYDROLASE, HALOACID DELAHOGENASE-RELATED"/>
    <property type="match status" value="1"/>
</dbReference>
<proteinExistence type="inferred from homology"/>
<reference evidence="3 4" key="1">
    <citation type="submission" date="2019-12" db="EMBL/GenBank/DDBJ databases">
        <authorList>
            <person name="Floudas D."/>
            <person name="Bentzer J."/>
            <person name="Ahren D."/>
            <person name="Johansson T."/>
            <person name="Persson P."/>
            <person name="Tunlid A."/>
        </authorList>
    </citation>
    <scope>NUCLEOTIDE SEQUENCE [LARGE SCALE GENOMIC DNA]</scope>
    <source>
        <strain evidence="3 4">CBS 102.39</strain>
    </source>
</reference>
<keyword evidence="4" id="KW-1185">Reference proteome</keyword>
<keyword evidence="2" id="KW-0378">Hydrolase</keyword>
<gene>
    <name evidence="3" type="ORF">D9613_010348</name>
</gene>
<organism evidence="3 4">
    <name type="scientific">Agrocybe pediades</name>
    <dbReference type="NCBI Taxonomy" id="84607"/>
    <lineage>
        <taxon>Eukaryota</taxon>
        <taxon>Fungi</taxon>
        <taxon>Dikarya</taxon>
        <taxon>Basidiomycota</taxon>
        <taxon>Agaricomycotina</taxon>
        <taxon>Agaricomycetes</taxon>
        <taxon>Agaricomycetidae</taxon>
        <taxon>Agaricales</taxon>
        <taxon>Agaricineae</taxon>
        <taxon>Strophariaceae</taxon>
        <taxon>Agrocybe</taxon>
    </lineage>
</organism>
<dbReference type="InterPro" id="IPR023214">
    <property type="entry name" value="HAD_sf"/>
</dbReference>
<dbReference type="InterPro" id="IPR023198">
    <property type="entry name" value="PGP-like_dom2"/>
</dbReference>
<dbReference type="Gene3D" id="1.10.150.240">
    <property type="entry name" value="Putative phosphatase, domain 2"/>
    <property type="match status" value="1"/>
</dbReference>
<dbReference type="Proteomes" id="UP000521872">
    <property type="component" value="Unassembled WGS sequence"/>
</dbReference>
<dbReference type="InterPro" id="IPR036412">
    <property type="entry name" value="HAD-like_sf"/>
</dbReference>
<dbReference type="EMBL" id="JAACJL010000059">
    <property type="protein sequence ID" value="KAF4610216.1"/>
    <property type="molecule type" value="Genomic_DNA"/>
</dbReference>
<comment type="caution">
    <text evidence="3">The sequence shown here is derived from an EMBL/GenBank/DDBJ whole genome shotgun (WGS) entry which is preliminary data.</text>
</comment>
<dbReference type="PANTHER" id="PTHR43316:SF3">
    <property type="entry name" value="HALOACID DEHALOGENASE, TYPE II (AFU_ORTHOLOGUE AFUA_2G07750)-RELATED"/>
    <property type="match status" value="1"/>
</dbReference>
<dbReference type="GO" id="GO:0019120">
    <property type="term" value="F:hydrolase activity, acting on acid halide bonds, in C-halide compounds"/>
    <property type="evidence" value="ECO:0007669"/>
    <property type="project" value="InterPro"/>
</dbReference>
<evidence type="ECO:0000256" key="2">
    <source>
        <dbReference type="ARBA" id="ARBA00022801"/>
    </source>
</evidence>
<comment type="similarity">
    <text evidence="1">Belongs to the HAD-like hydrolase superfamily. S-2-haloalkanoic acid dehalogenase family.</text>
</comment>
<dbReference type="SUPFAM" id="SSF56784">
    <property type="entry name" value="HAD-like"/>
    <property type="match status" value="1"/>
</dbReference>
<dbReference type="CDD" id="cd02588">
    <property type="entry name" value="HAD_L2-DEX"/>
    <property type="match status" value="1"/>
</dbReference>
<dbReference type="AlphaFoldDB" id="A0A8H4QGC5"/>
<dbReference type="NCBIfam" id="TIGR01428">
    <property type="entry name" value="HAD_type_II"/>
    <property type="match status" value="1"/>
</dbReference>
<dbReference type="InterPro" id="IPR006439">
    <property type="entry name" value="HAD-SF_hydro_IA"/>
</dbReference>
<name>A0A8H4QGC5_9AGAR</name>
<dbReference type="SFLD" id="SFLDG01129">
    <property type="entry name" value="C1.5:_HAD__Beta-PGM__Phosphata"/>
    <property type="match status" value="1"/>
</dbReference>
<dbReference type="Gene3D" id="3.40.50.1000">
    <property type="entry name" value="HAD superfamily/HAD-like"/>
    <property type="match status" value="1"/>
</dbReference>
<evidence type="ECO:0000313" key="3">
    <source>
        <dbReference type="EMBL" id="KAF4610216.1"/>
    </source>
</evidence>
<evidence type="ECO:0000256" key="1">
    <source>
        <dbReference type="ARBA" id="ARBA00008106"/>
    </source>
</evidence>
<evidence type="ECO:0000313" key="4">
    <source>
        <dbReference type="Proteomes" id="UP000521872"/>
    </source>
</evidence>
<dbReference type="InterPro" id="IPR051540">
    <property type="entry name" value="S-2-haloacid_dehalogenase"/>
</dbReference>
<accession>A0A8H4QGC5</accession>